<protein>
    <submittedName>
        <fullName evidence="2">Acyl-CoA reductase</fullName>
    </submittedName>
</protein>
<dbReference type="SUPFAM" id="SSF53720">
    <property type="entry name" value="ALDH-like"/>
    <property type="match status" value="1"/>
</dbReference>
<evidence type="ECO:0000256" key="1">
    <source>
        <dbReference type="ARBA" id="ARBA00022857"/>
    </source>
</evidence>
<dbReference type="EMBL" id="AP025292">
    <property type="protein sequence ID" value="BDC98444.1"/>
    <property type="molecule type" value="Genomic_DNA"/>
</dbReference>
<sequence>MTITERINSFEQLGQALSALTSGEKQSLYFSAESKNNWFNESSIESALAGIIKFLDRETLSTWAAQYEISESFSDKKIGLVMAGNIPMVGFHDLLCVLMAGHIALTKLSSQDEVLIKFLISMLRQISPEFADRVVFAERLNDADAFVATGSDNTARYFHYYFGKKDHIIRKNRSSVAVIDGAETEEELKALGIDIFTYWGLGCRNVSKVLVPEGYDFIPLLDALAPYEYVADHHKYNNNYDYNKSILLVNRVPHLDTGFLLVQESENLVSPISVLFYQTYKDQNDLEAYLKAQEDKIQCIVGHDRIPFGGAQYPSINDYADGVDTMQFLTGLQ</sequence>
<reference evidence="2 3" key="1">
    <citation type="submission" date="2021-12" db="EMBL/GenBank/DDBJ databases">
        <title>Genome sequencing of bacteria with rrn-lacking chromosome and rrn-plasmid.</title>
        <authorList>
            <person name="Anda M."/>
            <person name="Iwasaki W."/>
        </authorList>
    </citation>
    <scope>NUCLEOTIDE SEQUENCE [LARGE SCALE GENOMIC DNA]</scope>
    <source>
        <strain evidence="2 3">NBRC 101262</strain>
    </source>
</reference>
<organism evidence="2 3">
    <name type="scientific">Persicobacter psychrovividus</name>
    <dbReference type="NCBI Taxonomy" id="387638"/>
    <lineage>
        <taxon>Bacteria</taxon>
        <taxon>Pseudomonadati</taxon>
        <taxon>Bacteroidota</taxon>
        <taxon>Cytophagia</taxon>
        <taxon>Cytophagales</taxon>
        <taxon>Persicobacteraceae</taxon>
        <taxon>Persicobacter</taxon>
    </lineage>
</organism>
<keyword evidence="3" id="KW-1185">Reference proteome</keyword>
<dbReference type="InterPro" id="IPR016161">
    <property type="entry name" value="Ald_DH/histidinol_DH"/>
</dbReference>
<dbReference type="RefSeq" id="WP_338397675.1">
    <property type="nucleotide sequence ID" value="NZ_AP025292.1"/>
</dbReference>
<dbReference type="Proteomes" id="UP001354989">
    <property type="component" value="Chromosome"/>
</dbReference>
<accession>A0ABM7VBY5</accession>
<evidence type="ECO:0000313" key="2">
    <source>
        <dbReference type="EMBL" id="BDC98444.1"/>
    </source>
</evidence>
<name>A0ABM7VBY5_9BACT</name>
<proteinExistence type="predicted"/>
<dbReference type="Pfam" id="PF05893">
    <property type="entry name" value="LuxC"/>
    <property type="match status" value="1"/>
</dbReference>
<evidence type="ECO:0000313" key="3">
    <source>
        <dbReference type="Proteomes" id="UP001354989"/>
    </source>
</evidence>
<keyword evidence="1" id="KW-0521">NADP</keyword>
<dbReference type="InterPro" id="IPR008670">
    <property type="entry name" value="CoA_reduct_LuxC"/>
</dbReference>
<gene>
    <name evidence="2" type="ORF">PEPS_07250</name>
</gene>